<evidence type="ECO:0000256" key="8">
    <source>
        <dbReference type="ARBA" id="ARBA00022989"/>
    </source>
</evidence>
<feature type="non-terminal residue" evidence="13">
    <location>
        <position position="608"/>
    </location>
</feature>
<dbReference type="GO" id="GO:0006487">
    <property type="term" value="P:protein N-linked glycosylation"/>
    <property type="evidence" value="ECO:0007669"/>
    <property type="project" value="TreeGrafter"/>
</dbReference>
<organism evidence="13 14">
    <name type="scientific">Scytalidium lignicola</name>
    <name type="common">Hyphomycete</name>
    <dbReference type="NCBI Taxonomy" id="5539"/>
    <lineage>
        <taxon>Eukaryota</taxon>
        <taxon>Fungi</taxon>
        <taxon>Dikarya</taxon>
        <taxon>Ascomycota</taxon>
        <taxon>Pezizomycotina</taxon>
        <taxon>Leotiomycetes</taxon>
        <taxon>Leotiomycetes incertae sedis</taxon>
        <taxon>Scytalidium</taxon>
    </lineage>
</organism>
<accession>A0A3E2HH32</accession>
<evidence type="ECO:0000256" key="7">
    <source>
        <dbReference type="ARBA" id="ARBA00022824"/>
    </source>
</evidence>
<keyword evidence="6 12" id="KW-0812">Transmembrane</keyword>
<evidence type="ECO:0000256" key="6">
    <source>
        <dbReference type="ARBA" id="ARBA00022692"/>
    </source>
</evidence>
<keyword evidence="4 12" id="KW-0328">Glycosyltransferase</keyword>
<gene>
    <name evidence="13" type="ORF">B7463_g3895</name>
</gene>
<dbReference type="STRING" id="5539.A0A3E2HH32"/>
<feature type="transmembrane region" description="Helical" evidence="12">
    <location>
        <begin position="6"/>
        <end position="25"/>
    </location>
</feature>
<evidence type="ECO:0000256" key="12">
    <source>
        <dbReference type="RuleBase" id="RU363075"/>
    </source>
</evidence>
<dbReference type="PANTHER" id="PTHR22760:SF1">
    <property type="entry name" value="DOL-P-MAN:MAN(7)GLCNAC(2)-PP-DOL ALPHA-1,6-MANNOSYLTRANSFERASE"/>
    <property type="match status" value="1"/>
</dbReference>
<comment type="subcellular location">
    <subcellularLocation>
        <location evidence="1 12">Endoplasmic reticulum membrane</location>
        <topology evidence="1 12">Multi-pass membrane protein</topology>
    </subcellularLocation>
</comment>
<evidence type="ECO:0000256" key="10">
    <source>
        <dbReference type="ARBA" id="ARBA00044721"/>
    </source>
</evidence>
<comment type="pathway">
    <text evidence="2">Protein modification; protein glycosylation.</text>
</comment>
<dbReference type="OMA" id="WWVEVRM"/>
<feature type="transmembrane region" description="Helical" evidence="12">
    <location>
        <begin position="95"/>
        <end position="113"/>
    </location>
</feature>
<dbReference type="EC" id="2.4.1.-" evidence="12"/>
<dbReference type="UniPathway" id="UPA00378"/>
<feature type="transmembrane region" description="Helical" evidence="12">
    <location>
        <begin position="355"/>
        <end position="381"/>
    </location>
</feature>
<evidence type="ECO:0000256" key="2">
    <source>
        <dbReference type="ARBA" id="ARBA00004922"/>
    </source>
</evidence>
<feature type="transmembrane region" description="Helical" evidence="12">
    <location>
        <begin position="328"/>
        <end position="348"/>
    </location>
</feature>
<evidence type="ECO:0000256" key="9">
    <source>
        <dbReference type="ARBA" id="ARBA00023136"/>
    </source>
</evidence>
<name>A0A3E2HH32_SCYLI</name>
<sequence length="608" mass="68744">MKLLDVLITCLIPTLIIVHLLVAPYTKVEESFNIQATHDVLTYGIPIKDVNAYLRKNYDHIEFPGAVPRTFAGAWLLAQVSRPIILLTDRQYAQTVVRAVLGLFNAFTLLRYASILQQAFGRDVARWYILLQAAQFHVMFYASRTLPNMFAFGLTTLAFRQFLLSGLTSNEGLQARHQKLGIFWFVIAGSIFRSEIAILLFAQLAYLFVQSRISLYNIILAGLISACVGLGISIPVDSYFWQRPIWPELAGFYYNAIQGKSSDWGTSPYHYYLTSLLPRMLLNPMILGLLIPLTFFIHSTKRAALDLIVPSVAFILIYSIQPHKEARFIIYIVPPLTACASLAASYLWTRKAKSLLYEAGSLILVASTLLSLVASTGMLLISSLNYPGGDAISQFHSILFQEKRPLPETISVHMDVLSCMTGITRFQQYPSFSQYLEDLPLIQGKRTLIQYDKNEDEDTLLLPEFWEKFDYVLTEEPERVIGGWEVIGEIYSYKGIEILRPGDRPTSISDSKTAYAVNKLTKVEDDEEVNADSEAVKSVVDEYQIDVEAEGQRDAKQYLEEPFNDVGRAAVYKRFRDTIRSVTGGWWLGPRIEPAIKILRPVKQPVIV</sequence>
<comment type="function">
    <text evidence="10">Mannosyltransferase that operates in the biosynthetic pathway of dolichol-linked oligosaccharides, the glycan precursors employed in protein asparagine (N)-glycosylation. The assembly of dolichol-linked oligosaccharides begins on the cytosolic side of the endoplasmic reticulum membrane and finishes in its lumen. The sequential addition of sugars to dolichol pyrophosphate produces dolichol-linked oligosaccharides containing fourteen sugars, including two GlcNAcs, nine mannoses and three glucoses. Once assembled, the oligosaccharide is transferred from the lipid to nascent proteins by oligosaccharyltransferases. In the lumen of the endoplasmic reticulum, adds the eighth mannose residue in an alpha-1,6 linkage onto Man(7)GlcNAc(2)-PP-dolichol to produce Man(8)GlcNAc(2)-PP-dolichol.</text>
</comment>
<evidence type="ECO:0000256" key="5">
    <source>
        <dbReference type="ARBA" id="ARBA00022679"/>
    </source>
</evidence>
<dbReference type="Pfam" id="PF03901">
    <property type="entry name" value="Glyco_transf_22"/>
    <property type="match status" value="1"/>
</dbReference>
<evidence type="ECO:0000313" key="13">
    <source>
        <dbReference type="EMBL" id="RFU32472.1"/>
    </source>
</evidence>
<protein>
    <recommendedName>
        <fullName evidence="12">Mannosyltransferase</fullName>
        <ecNumber evidence="12">2.4.1.-</ecNumber>
    </recommendedName>
</protein>
<reference evidence="13 14" key="1">
    <citation type="submission" date="2018-05" db="EMBL/GenBank/DDBJ databases">
        <title>Draft genome sequence of Scytalidium lignicola DSM 105466, a ubiquitous saprotrophic fungus.</title>
        <authorList>
            <person name="Buettner E."/>
            <person name="Gebauer A.M."/>
            <person name="Hofrichter M."/>
            <person name="Liers C."/>
            <person name="Kellner H."/>
        </authorList>
    </citation>
    <scope>NUCLEOTIDE SEQUENCE [LARGE SCALE GENOMIC DNA]</scope>
    <source>
        <strain evidence="13 14">DSM 105466</strain>
    </source>
</reference>
<evidence type="ECO:0000256" key="3">
    <source>
        <dbReference type="ARBA" id="ARBA00007063"/>
    </source>
</evidence>
<keyword evidence="7 12" id="KW-0256">Endoplasmic reticulum</keyword>
<evidence type="ECO:0000313" key="14">
    <source>
        <dbReference type="Proteomes" id="UP000258309"/>
    </source>
</evidence>
<comment type="catalytic activity">
    <reaction evidence="11">
        <text>an alpha-D-Man-(1-&gt;2)-alpha-D-Man-(1-&gt;2)-alpha-D-Man-(1-&gt;3)-[alpha-D-Man-(1-&gt;2)-alpha-D-Man-(1-&gt;3)-alpha-D-Man-(1-&gt;6)]-beta-D-Man-(1-&gt;4)-beta-D-GlcNAc-(1-&gt;4)-alpha-D-GlcNAc-diphospho-di-trans,poly-cis-dolichol + a di-trans,poly-cis-dolichyl beta-D-mannosyl phosphate = an alpha-D-Man-(1-&gt;2)-alpha-D-Man-(1-&gt;2)-alpha-D-Man-(1-&gt;3)-[alpha-D-Man-(1-&gt;2)-alpha-D-Man-(1-&gt;3)-[alpha-D-Man-(1-&gt;6)]-alpha-D-Man-(1-&gt;6)]-beta-D-Man-(1-&gt;4)-beta-D-GlcNAc-(1-&gt;4)-alpha-D-GlcNAc-diphospho-di-trans,poly-cis-dolichol + a di-trans,poly-cis-dolichyl phosphate + H(+)</text>
        <dbReference type="Rhea" id="RHEA:29535"/>
        <dbReference type="Rhea" id="RHEA-COMP:19498"/>
        <dbReference type="Rhea" id="RHEA-COMP:19501"/>
        <dbReference type="Rhea" id="RHEA-COMP:19518"/>
        <dbReference type="Rhea" id="RHEA-COMP:19519"/>
        <dbReference type="ChEBI" id="CHEBI:15378"/>
        <dbReference type="ChEBI" id="CHEBI:57683"/>
        <dbReference type="ChEBI" id="CHEBI:58211"/>
        <dbReference type="ChEBI" id="CHEBI:132517"/>
        <dbReference type="ChEBI" id="CHEBI:132519"/>
        <dbReference type="EC" id="2.4.1.260"/>
    </reaction>
    <physiologicalReaction direction="left-to-right" evidence="11">
        <dbReference type="Rhea" id="RHEA:29536"/>
    </physiologicalReaction>
</comment>
<evidence type="ECO:0000256" key="1">
    <source>
        <dbReference type="ARBA" id="ARBA00004477"/>
    </source>
</evidence>
<keyword evidence="14" id="KW-1185">Reference proteome</keyword>
<dbReference type="AlphaFoldDB" id="A0A3E2HH32"/>
<proteinExistence type="inferred from homology"/>
<dbReference type="GO" id="GO:0052917">
    <property type="term" value="F:dol-P-Man:Man(7)GlcNAc(2)-PP-Dol alpha-1,6-mannosyltransferase activity"/>
    <property type="evidence" value="ECO:0007669"/>
    <property type="project" value="UniProtKB-EC"/>
</dbReference>
<dbReference type="PANTHER" id="PTHR22760">
    <property type="entry name" value="GLYCOSYLTRANSFERASE"/>
    <property type="match status" value="1"/>
</dbReference>
<dbReference type="Proteomes" id="UP000258309">
    <property type="component" value="Unassembled WGS sequence"/>
</dbReference>
<keyword evidence="9 12" id="KW-0472">Membrane</keyword>
<comment type="similarity">
    <text evidence="3 12">Belongs to the glycosyltransferase 22 family.</text>
</comment>
<dbReference type="EMBL" id="NCSJ02000054">
    <property type="protein sequence ID" value="RFU32472.1"/>
    <property type="molecule type" value="Genomic_DNA"/>
</dbReference>
<feature type="transmembrane region" description="Helical" evidence="12">
    <location>
        <begin position="276"/>
        <end position="297"/>
    </location>
</feature>
<comment type="caution">
    <text evidence="13">The sequence shown here is derived from an EMBL/GenBank/DDBJ whole genome shotgun (WGS) entry which is preliminary data.</text>
</comment>
<feature type="transmembrane region" description="Helical" evidence="12">
    <location>
        <begin position="215"/>
        <end position="236"/>
    </location>
</feature>
<feature type="transmembrane region" description="Helical" evidence="12">
    <location>
        <begin position="181"/>
        <end position="208"/>
    </location>
</feature>
<keyword evidence="5" id="KW-0808">Transferase</keyword>
<evidence type="ECO:0000256" key="4">
    <source>
        <dbReference type="ARBA" id="ARBA00022676"/>
    </source>
</evidence>
<feature type="non-terminal residue" evidence="13">
    <location>
        <position position="1"/>
    </location>
</feature>
<dbReference type="OrthoDB" id="19039at2759"/>
<keyword evidence="8 12" id="KW-1133">Transmembrane helix</keyword>
<evidence type="ECO:0000256" key="11">
    <source>
        <dbReference type="ARBA" id="ARBA00048899"/>
    </source>
</evidence>
<dbReference type="GO" id="GO:0005789">
    <property type="term" value="C:endoplasmic reticulum membrane"/>
    <property type="evidence" value="ECO:0007669"/>
    <property type="project" value="UniProtKB-SubCell"/>
</dbReference>
<dbReference type="InterPro" id="IPR005599">
    <property type="entry name" value="GPI_mannosylTrfase"/>
</dbReference>
<feature type="transmembrane region" description="Helical" evidence="12">
    <location>
        <begin position="304"/>
        <end position="322"/>
    </location>
</feature>